<comment type="similarity">
    <text evidence="1">Belongs to the sigma-70 factor family. ECF subfamily.</text>
</comment>
<name>A0A1N6G9H4_9BACT</name>
<dbReference type="RefSeq" id="WP_074239693.1">
    <property type="nucleotide sequence ID" value="NZ_FSRA01000001.1"/>
</dbReference>
<keyword evidence="8" id="KW-1185">Reference proteome</keyword>
<keyword evidence="4" id="KW-0804">Transcription</keyword>
<evidence type="ECO:0000313" key="8">
    <source>
        <dbReference type="Proteomes" id="UP000185003"/>
    </source>
</evidence>
<protein>
    <submittedName>
        <fullName evidence="7">RNA polymerase sigma-70 factor, ECF subfamily</fullName>
    </submittedName>
</protein>
<sequence>MQIFPLEVIFNEYYERLVYFSLKILDDKQDAEDAVQEAFVRYWNNKDNVSQELHSIRSYLYAAVKSISLNVIRHRQVVKNFEQQALSPAAENQIINNIIQAEVLTKICKAMATLPDACRRISRMGYIDGMKNLEIAKELGISVNTVKSQKLKGLKILRMKLIPDLIVSIYLLAMNWP</sequence>
<dbReference type="NCBIfam" id="TIGR02985">
    <property type="entry name" value="Sig70_bacteroi1"/>
    <property type="match status" value="1"/>
</dbReference>
<dbReference type="InterPro" id="IPR013325">
    <property type="entry name" value="RNA_pol_sigma_r2"/>
</dbReference>
<dbReference type="SUPFAM" id="SSF88946">
    <property type="entry name" value="Sigma2 domain of RNA polymerase sigma factors"/>
    <property type="match status" value="1"/>
</dbReference>
<dbReference type="Pfam" id="PF04542">
    <property type="entry name" value="Sigma70_r2"/>
    <property type="match status" value="1"/>
</dbReference>
<dbReference type="Gene3D" id="1.10.1740.10">
    <property type="match status" value="1"/>
</dbReference>
<feature type="domain" description="RNA polymerase sigma factor 70 region 4 type 2" evidence="6">
    <location>
        <begin position="109"/>
        <end position="155"/>
    </location>
</feature>
<dbReference type="STRING" id="536979.SAMN04488055_2651"/>
<dbReference type="AlphaFoldDB" id="A0A1N6G9H4"/>
<dbReference type="SUPFAM" id="SSF88659">
    <property type="entry name" value="Sigma3 and sigma4 domains of RNA polymerase sigma factors"/>
    <property type="match status" value="1"/>
</dbReference>
<dbReference type="InterPro" id="IPR007627">
    <property type="entry name" value="RNA_pol_sigma70_r2"/>
</dbReference>
<dbReference type="InterPro" id="IPR014327">
    <property type="entry name" value="RNA_pol_sigma70_bacteroid"/>
</dbReference>
<dbReference type="Pfam" id="PF08281">
    <property type="entry name" value="Sigma70_r4_2"/>
    <property type="match status" value="1"/>
</dbReference>
<evidence type="ECO:0000259" key="6">
    <source>
        <dbReference type="Pfam" id="PF08281"/>
    </source>
</evidence>
<dbReference type="NCBIfam" id="TIGR02937">
    <property type="entry name" value="sigma70-ECF"/>
    <property type="match status" value="1"/>
</dbReference>
<dbReference type="PANTHER" id="PTHR43133">
    <property type="entry name" value="RNA POLYMERASE ECF-TYPE SIGMA FACTO"/>
    <property type="match status" value="1"/>
</dbReference>
<organism evidence="7 8">
    <name type="scientific">Chitinophaga niabensis</name>
    <dbReference type="NCBI Taxonomy" id="536979"/>
    <lineage>
        <taxon>Bacteria</taxon>
        <taxon>Pseudomonadati</taxon>
        <taxon>Bacteroidota</taxon>
        <taxon>Chitinophagia</taxon>
        <taxon>Chitinophagales</taxon>
        <taxon>Chitinophagaceae</taxon>
        <taxon>Chitinophaga</taxon>
    </lineage>
</organism>
<dbReference type="GO" id="GO:0016987">
    <property type="term" value="F:sigma factor activity"/>
    <property type="evidence" value="ECO:0007669"/>
    <property type="project" value="UniProtKB-KW"/>
</dbReference>
<reference evidence="7 8" key="1">
    <citation type="submission" date="2016-11" db="EMBL/GenBank/DDBJ databases">
        <authorList>
            <person name="Jaros S."/>
            <person name="Januszkiewicz K."/>
            <person name="Wedrychowicz H."/>
        </authorList>
    </citation>
    <scope>NUCLEOTIDE SEQUENCE [LARGE SCALE GENOMIC DNA]</scope>
    <source>
        <strain evidence="7 8">DSM 24787</strain>
    </source>
</reference>
<dbReference type="InterPro" id="IPR013249">
    <property type="entry name" value="RNA_pol_sigma70_r4_t2"/>
</dbReference>
<evidence type="ECO:0000313" key="7">
    <source>
        <dbReference type="EMBL" id="SIO04144.1"/>
    </source>
</evidence>
<dbReference type="InterPro" id="IPR039425">
    <property type="entry name" value="RNA_pol_sigma-70-like"/>
</dbReference>
<dbReference type="PANTHER" id="PTHR43133:SF46">
    <property type="entry name" value="RNA POLYMERASE SIGMA-70 FACTOR ECF SUBFAMILY"/>
    <property type="match status" value="1"/>
</dbReference>
<evidence type="ECO:0000256" key="2">
    <source>
        <dbReference type="ARBA" id="ARBA00023015"/>
    </source>
</evidence>
<keyword evidence="3" id="KW-0731">Sigma factor</keyword>
<dbReference type="InterPro" id="IPR013324">
    <property type="entry name" value="RNA_pol_sigma_r3/r4-like"/>
</dbReference>
<dbReference type="InterPro" id="IPR036388">
    <property type="entry name" value="WH-like_DNA-bd_sf"/>
</dbReference>
<evidence type="ECO:0000259" key="5">
    <source>
        <dbReference type="Pfam" id="PF04542"/>
    </source>
</evidence>
<gene>
    <name evidence="7" type="ORF">SAMN04488055_2651</name>
</gene>
<dbReference type="GO" id="GO:0006352">
    <property type="term" value="P:DNA-templated transcription initiation"/>
    <property type="evidence" value="ECO:0007669"/>
    <property type="project" value="InterPro"/>
</dbReference>
<feature type="domain" description="RNA polymerase sigma-70 region 2" evidence="5">
    <location>
        <begin position="10"/>
        <end position="76"/>
    </location>
</feature>
<evidence type="ECO:0000256" key="4">
    <source>
        <dbReference type="ARBA" id="ARBA00023163"/>
    </source>
</evidence>
<dbReference type="GO" id="GO:0003677">
    <property type="term" value="F:DNA binding"/>
    <property type="evidence" value="ECO:0007669"/>
    <property type="project" value="InterPro"/>
</dbReference>
<dbReference type="OrthoDB" id="656273at2"/>
<proteinExistence type="inferred from homology"/>
<dbReference type="Gene3D" id="1.10.10.10">
    <property type="entry name" value="Winged helix-like DNA-binding domain superfamily/Winged helix DNA-binding domain"/>
    <property type="match status" value="1"/>
</dbReference>
<evidence type="ECO:0000256" key="3">
    <source>
        <dbReference type="ARBA" id="ARBA00023082"/>
    </source>
</evidence>
<dbReference type="EMBL" id="FSRA01000001">
    <property type="protein sequence ID" value="SIO04144.1"/>
    <property type="molecule type" value="Genomic_DNA"/>
</dbReference>
<dbReference type="InterPro" id="IPR014284">
    <property type="entry name" value="RNA_pol_sigma-70_dom"/>
</dbReference>
<accession>A0A1N6G9H4</accession>
<evidence type="ECO:0000256" key="1">
    <source>
        <dbReference type="ARBA" id="ARBA00010641"/>
    </source>
</evidence>
<keyword evidence="2" id="KW-0805">Transcription regulation</keyword>
<dbReference type="Proteomes" id="UP000185003">
    <property type="component" value="Unassembled WGS sequence"/>
</dbReference>